<dbReference type="InterPro" id="IPR006575">
    <property type="entry name" value="RWD_dom"/>
</dbReference>
<reference evidence="3 4" key="1">
    <citation type="journal article" date="2020" name="Cell">
        <title>Large-Scale Comparative Analyses of Tick Genomes Elucidate Their Genetic Diversity and Vector Capacities.</title>
        <authorList>
            <consortium name="Tick Genome and Microbiome Consortium (TIGMIC)"/>
            <person name="Jia N."/>
            <person name="Wang J."/>
            <person name="Shi W."/>
            <person name="Du L."/>
            <person name="Sun Y."/>
            <person name="Zhan W."/>
            <person name="Jiang J.F."/>
            <person name="Wang Q."/>
            <person name="Zhang B."/>
            <person name="Ji P."/>
            <person name="Bell-Sakyi L."/>
            <person name="Cui X.M."/>
            <person name="Yuan T.T."/>
            <person name="Jiang B.G."/>
            <person name="Yang W.F."/>
            <person name="Lam T.T."/>
            <person name="Chang Q.C."/>
            <person name="Ding S.J."/>
            <person name="Wang X.J."/>
            <person name="Zhu J.G."/>
            <person name="Ruan X.D."/>
            <person name="Zhao L."/>
            <person name="Wei J.T."/>
            <person name="Ye R.Z."/>
            <person name="Que T.C."/>
            <person name="Du C.H."/>
            <person name="Zhou Y.H."/>
            <person name="Cheng J.X."/>
            <person name="Dai P.F."/>
            <person name="Guo W.B."/>
            <person name="Han X.H."/>
            <person name="Huang E.J."/>
            <person name="Li L.F."/>
            <person name="Wei W."/>
            <person name="Gao Y.C."/>
            <person name="Liu J.Z."/>
            <person name="Shao H.Z."/>
            <person name="Wang X."/>
            <person name="Wang C.C."/>
            <person name="Yang T.C."/>
            <person name="Huo Q.B."/>
            <person name="Li W."/>
            <person name="Chen H.Y."/>
            <person name="Chen S.E."/>
            <person name="Zhou L.G."/>
            <person name="Ni X.B."/>
            <person name="Tian J.H."/>
            <person name="Sheng Y."/>
            <person name="Liu T."/>
            <person name="Pan Y.S."/>
            <person name="Xia L.Y."/>
            <person name="Li J."/>
            <person name="Zhao F."/>
            <person name="Cao W.C."/>
        </authorList>
    </citation>
    <scope>NUCLEOTIDE SEQUENCE [LARGE SCALE GENOMIC DNA]</scope>
    <source>
        <strain evidence="3">HaeL-2018</strain>
    </source>
</reference>
<dbReference type="InterPro" id="IPR040213">
    <property type="entry name" value="GIR2-like"/>
</dbReference>
<proteinExistence type="predicted"/>
<dbReference type="SMART" id="SM00591">
    <property type="entry name" value="RWD"/>
    <property type="match status" value="1"/>
</dbReference>
<accession>A0A9J6H3W0</accession>
<dbReference type="Pfam" id="PF16543">
    <property type="entry name" value="DFRP_C"/>
    <property type="match status" value="1"/>
</dbReference>
<dbReference type="VEuPathDB" id="VectorBase:HLOH_050406"/>
<feature type="coiled-coil region" evidence="1">
    <location>
        <begin position="119"/>
        <end position="146"/>
    </location>
</feature>
<keyword evidence="1" id="KW-0175">Coiled coil</keyword>
<organism evidence="3 4">
    <name type="scientific">Haemaphysalis longicornis</name>
    <name type="common">Bush tick</name>
    <dbReference type="NCBI Taxonomy" id="44386"/>
    <lineage>
        <taxon>Eukaryota</taxon>
        <taxon>Metazoa</taxon>
        <taxon>Ecdysozoa</taxon>
        <taxon>Arthropoda</taxon>
        <taxon>Chelicerata</taxon>
        <taxon>Arachnida</taxon>
        <taxon>Acari</taxon>
        <taxon>Parasitiformes</taxon>
        <taxon>Ixodida</taxon>
        <taxon>Ixodoidea</taxon>
        <taxon>Ixodidae</taxon>
        <taxon>Haemaphysalinae</taxon>
        <taxon>Haemaphysalis</taxon>
    </lineage>
</organism>
<dbReference type="InterPro" id="IPR032378">
    <property type="entry name" value="ZC3H15/TMA46_C"/>
</dbReference>
<dbReference type="InterPro" id="IPR016135">
    <property type="entry name" value="UBQ-conjugating_enzyme/RWD"/>
</dbReference>
<dbReference type="Gene3D" id="3.10.110.10">
    <property type="entry name" value="Ubiquitin Conjugating Enzyme"/>
    <property type="match status" value="1"/>
</dbReference>
<keyword evidence="4" id="KW-1185">Reference proteome</keyword>
<name>A0A9J6H3W0_HAELO</name>
<evidence type="ECO:0000313" key="3">
    <source>
        <dbReference type="EMBL" id="KAH9381712.1"/>
    </source>
</evidence>
<dbReference type="OrthoDB" id="277175at2759"/>
<evidence type="ECO:0000313" key="4">
    <source>
        <dbReference type="Proteomes" id="UP000821853"/>
    </source>
</evidence>
<evidence type="ECO:0000256" key="1">
    <source>
        <dbReference type="SAM" id="Coils"/>
    </source>
</evidence>
<protein>
    <recommendedName>
        <fullName evidence="2">RWD domain-containing protein</fullName>
    </recommendedName>
</protein>
<dbReference type="Proteomes" id="UP000821853">
    <property type="component" value="Chromosome 9"/>
</dbReference>
<gene>
    <name evidence="3" type="ORF">HPB48_010531</name>
</gene>
<comment type="caution">
    <text evidence="3">The sequence shown here is derived from an EMBL/GenBank/DDBJ whole genome shotgun (WGS) entry which is preliminary data.</text>
</comment>
<dbReference type="Pfam" id="PF05773">
    <property type="entry name" value="RWD"/>
    <property type="match status" value="1"/>
</dbReference>
<sequence>MQSIFDSGRSLQLLCYFHLCCSSAVLETSPYHSFTIDIKSDASDHPEDEQMSVQLKFTYIPTYPDEGPLIEATEYSENMSEEDVNALMDILKQQVEENLGMVMIFTLVSAATEWLNLHREDVKTNKAEAKRLAKEEEEAAERAKFEGTRVTVECFLAWKQKFDAEMAEIRKREKTLIASGKLTGRELFEKDKNLIDSDLQFMQEGRLLRGDKSWEALESGHVKATHGKCTFYRATGLQDQLAQFKCWCFQPFSGFSCFCSALSPCETKFLHTPLLAYLPQFKEFCRLVLNNKQDFAQQKNEDDTKA</sequence>
<dbReference type="PROSITE" id="PS50908">
    <property type="entry name" value="RWD"/>
    <property type="match status" value="1"/>
</dbReference>
<dbReference type="CDD" id="cd23816">
    <property type="entry name" value="RWD_RWDD1"/>
    <property type="match status" value="1"/>
</dbReference>
<evidence type="ECO:0000259" key="2">
    <source>
        <dbReference type="PROSITE" id="PS50908"/>
    </source>
</evidence>
<dbReference type="AlphaFoldDB" id="A0A9J6H3W0"/>
<feature type="domain" description="RWD" evidence="2">
    <location>
        <begin position="9"/>
        <end position="118"/>
    </location>
</feature>
<dbReference type="EMBL" id="JABSTR010000011">
    <property type="protein sequence ID" value="KAH9381712.1"/>
    <property type="molecule type" value="Genomic_DNA"/>
</dbReference>
<dbReference type="SUPFAM" id="SSF54495">
    <property type="entry name" value="UBC-like"/>
    <property type="match status" value="1"/>
</dbReference>
<dbReference type="PANTHER" id="PTHR12292">
    <property type="entry name" value="RWD DOMAIN-CONTAINING PROTEIN"/>
    <property type="match status" value="1"/>
</dbReference>